<feature type="non-terminal residue" evidence="1">
    <location>
        <position position="1"/>
    </location>
</feature>
<accession>A0A699XSV8</accession>
<name>A0A699XSV8_TANCI</name>
<gene>
    <name evidence="1" type="ORF">Tci_932975</name>
</gene>
<evidence type="ECO:0000313" key="1">
    <source>
        <dbReference type="EMBL" id="GFD61006.1"/>
    </source>
</evidence>
<dbReference type="EMBL" id="BKCJ011885496">
    <property type="protein sequence ID" value="GFD61006.1"/>
    <property type="molecule type" value="Genomic_DNA"/>
</dbReference>
<protein>
    <submittedName>
        <fullName evidence="1">Uncharacterized protein</fullName>
    </submittedName>
</protein>
<reference evidence="1" key="1">
    <citation type="journal article" date="2019" name="Sci. Rep.">
        <title>Draft genome of Tanacetum cinerariifolium, the natural source of mosquito coil.</title>
        <authorList>
            <person name="Yamashiro T."/>
            <person name="Shiraishi A."/>
            <person name="Satake H."/>
            <person name="Nakayama K."/>
        </authorList>
    </citation>
    <scope>NUCLEOTIDE SEQUENCE</scope>
</reference>
<organism evidence="1">
    <name type="scientific">Tanacetum cinerariifolium</name>
    <name type="common">Dalmatian daisy</name>
    <name type="synonym">Chrysanthemum cinerariifolium</name>
    <dbReference type="NCBI Taxonomy" id="118510"/>
    <lineage>
        <taxon>Eukaryota</taxon>
        <taxon>Viridiplantae</taxon>
        <taxon>Streptophyta</taxon>
        <taxon>Embryophyta</taxon>
        <taxon>Tracheophyta</taxon>
        <taxon>Spermatophyta</taxon>
        <taxon>Magnoliopsida</taxon>
        <taxon>eudicotyledons</taxon>
        <taxon>Gunneridae</taxon>
        <taxon>Pentapetalae</taxon>
        <taxon>asterids</taxon>
        <taxon>campanulids</taxon>
        <taxon>Asterales</taxon>
        <taxon>Asteraceae</taxon>
        <taxon>Asteroideae</taxon>
        <taxon>Anthemideae</taxon>
        <taxon>Anthemidinae</taxon>
        <taxon>Tanacetum</taxon>
    </lineage>
</organism>
<dbReference type="AlphaFoldDB" id="A0A699XSV8"/>
<comment type="caution">
    <text evidence="1">The sequence shown here is derived from an EMBL/GenBank/DDBJ whole genome shotgun (WGS) entry which is preliminary data.</text>
</comment>
<proteinExistence type="predicted"/>
<sequence>MVVEGRSSLPVALLTAQAEDSSRAEIPGDLAVGNADARAQAEAEAYDLRCVRAGLCRQRRTLFRAIASVVAVLLIVWQ</sequence>